<comment type="caution">
    <text evidence="1">The sequence shown here is derived from an EMBL/GenBank/DDBJ whole genome shotgun (WGS) entry which is preliminary data.</text>
</comment>
<proteinExistence type="predicted"/>
<organism evidence="1 2">
    <name type="scientific">Albibacterium profundi</name>
    <dbReference type="NCBI Taxonomy" id="3134906"/>
    <lineage>
        <taxon>Bacteria</taxon>
        <taxon>Pseudomonadati</taxon>
        <taxon>Bacteroidota</taxon>
        <taxon>Sphingobacteriia</taxon>
        <taxon>Sphingobacteriales</taxon>
        <taxon>Sphingobacteriaceae</taxon>
        <taxon>Albibacterium</taxon>
    </lineage>
</organism>
<evidence type="ECO:0000313" key="1">
    <source>
        <dbReference type="EMBL" id="MFB5946087.1"/>
    </source>
</evidence>
<dbReference type="Proteomes" id="UP001580928">
    <property type="component" value="Unassembled WGS sequence"/>
</dbReference>
<dbReference type="EMBL" id="JBBVGT010000002">
    <property type="protein sequence ID" value="MFB5946087.1"/>
    <property type="molecule type" value="Genomic_DNA"/>
</dbReference>
<dbReference type="RefSeq" id="WP_375557616.1">
    <property type="nucleotide sequence ID" value="NZ_JBBVGT010000002.1"/>
</dbReference>
<sequence>MSNQKIDVTVNGTELTIREGKAPEIHEPKNLIVNGVLDSPLRYLHKRLKAFPETECHIIVDREKLSIKLVCNERFHVDTVITGSLQLHPDFTKLGINNGEYLTAFELADKFKMNRSLFETQNAAMEIVSKLKNFKAKVAKEIEKTTNDRGSQRLLQDQVVNSNLPENFNLNVPLFKGMGKEIIEVEVNVNPNDLSCTLISPAANDLIQYHRDLAIDSQLDQIVELAPGIVIFEV</sequence>
<reference evidence="1 2" key="1">
    <citation type="submission" date="2024-04" db="EMBL/GenBank/DDBJ databases">
        <title>Albibacterium profundi sp. nov., isolated from sediment of the Challenger Deep of Mariana Trench.</title>
        <authorList>
            <person name="Wang Y."/>
        </authorList>
    </citation>
    <scope>NUCLEOTIDE SEQUENCE [LARGE SCALE GENOMIC DNA]</scope>
    <source>
        <strain evidence="1 2">RHL897</strain>
    </source>
</reference>
<gene>
    <name evidence="1" type="ORF">WKR92_09610</name>
</gene>
<evidence type="ECO:0000313" key="2">
    <source>
        <dbReference type="Proteomes" id="UP001580928"/>
    </source>
</evidence>
<name>A0ABV5CI67_9SPHI</name>
<keyword evidence="2" id="KW-1185">Reference proteome</keyword>
<accession>A0ABV5CI67</accession>
<protein>
    <submittedName>
        <fullName evidence="1">Uncharacterized protein</fullName>
    </submittedName>
</protein>